<comment type="caution">
    <text evidence="2">The sequence shown here is derived from an EMBL/GenBank/DDBJ whole genome shotgun (WGS) entry which is preliminary data.</text>
</comment>
<sequence>SGGTIALVEDGDRIRIDIPNRSMELLVGDDELAARRAALGGTYAPKNRERKVSTALRAYAAMATSADKGAVRDVSLLG</sequence>
<evidence type="ECO:0000313" key="2">
    <source>
        <dbReference type="EMBL" id="KOG91120.1"/>
    </source>
</evidence>
<dbReference type="Proteomes" id="UP000037020">
    <property type="component" value="Unassembled WGS sequence"/>
</dbReference>
<dbReference type="PANTHER" id="PTHR43661">
    <property type="entry name" value="D-XYLONATE DEHYDRATASE"/>
    <property type="match status" value="1"/>
</dbReference>
<dbReference type="Gene3D" id="3.50.30.80">
    <property type="entry name" value="IlvD/EDD C-terminal domain-like"/>
    <property type="match status" value="1"/>
</dbReference>
<keyword evidence="3" id="KW-1185">Reference proteome</keyword>
<dbReference type="InterPro" id="IPR042096">
    <property type="entry name" value="Dihydro-acid_dehy_C"/>
</dbReference>
<dbReference type="PANTHER" id="PTHR43661:SF3">
    <property type="entry name" value="D-XYLONATE DEHYDRATASE YAGF-RELATED"/>
    <property type="match status" value="1"/>
</dbReference>
<gene>
    <name evidence="2" type="ORF">ADK38_04945</name>
</gene>
<dbReference type="Pfam" id="PF24877">
    <property type="entry name" value="ILV_EDD_C"/>
    <property type="match status" value="1"/>
</dbReference>
<feature type="non-terminal residue" evidence="2">
    <location>
        <position position="1"/>
    </location>
</feature>
<dbReference type="SUPFAM" id="SSF52016">
    <property type="entry name" value="LeuD/IlvD-like"/>
    <property type="match status" value="1"/>
</dbReference>
<organism evidence="2 3">
    <name type="scientific">Streptomyces varsoviensis</name>
    <dbReference type="NCBI Taxonomy" id="67373"/>
    <lineage>
        <taxon>Bacteria</taxon>
        <taxon>Bacillati</taxon>
        <taxon>Actinomycetota</taxon>
        <taxon>Actinomycetes</taxon>
        <taxon>Kitasatosporales</taxon>
        <taxon>Streptomycetaceae</taxon>
        <taxon>Streptomyces</taxon>
    </lineage>
</organism>
<dbReference type="EMBL" id="LGUT01000401">
    <property type="protein sequence ID" value="KOG91120.1"/>
    <property type="molecule type" value="Genomic_DNA"/>
</dbReference>
<name>A0ABR5JCE2_9ACTN</name>
<dbReference type="InterPro" id="IPR056740">
    <property type="entry name" value="ILV_EDD_C"/>
</dbReference>
<protein>
    <recommendedName>
        <fullName evidence="1">Dihydroxy-acid/6-phosphogluconate dehydratase C-terminal domain-containing protein</fullName>
    </recommendedName>
</protein>
<accession>A0ABR5JCE2</accession>
<evidence type="ECO:0000259" key="1">
    <source>
        <dbReference type="Pfam" id="PF24877"/>
    </source>
</evidence>
<feature type="domain" description="Dihydroxy-acid/6-phosphogluconate dehydratase C-terminal" evidence="1">
    <location>
        <begin position="2"/>
        <end position="70"/>
    </location>
</feature>
<reference evidence="2 3" key="1">
    <citation type="submission" date="2015-07" db="EMBL/GenBank/DDBJ databases">
        <authorList>
            <person name="Ju K.-S."/>
            <person name="Doroghazi J.R."/>
            <person name="Metcalf W.W."/>
        </authorList>
    </citation>
    <scope>NUCLEOTIDE SEQUENCE [LARGE SCALE GENOMIC DNA]</scope>
    <source>
        <strain evidence="2 3">NRRL B-3589</strain>
    </source>
</reference>
<proteinExistence type="predicted"/>
<evidence type="ECO:0000313" key="3">
    <source>
        <dbReference type="Proteomes" id="UP000037020"/>
    </source>
</evidence>